<reference evidence="7" key="1">
    <citation type="submission" date="2017-12" db="EMBL/GenBank/DDBJ databases">
        <title>Draft genome sequence of Telmatospirillum siberiense 26-4b1T, an acidotolerant peatland alphaproteobacterium potentially involved in sulfur cycling.</title>
        <authorList>
            <person name="Hausmann B."/>
            <person name="Pjevac P."/>
            <person name="Schreck K."/>
            <person name="Herbold C.W."/>
            <person name="Daims H."/>
            <person name="Wagner M."/>
            <person name="Pester M."/>
            <person name="Loy A."/>
        </authorList>
    </citation>
    <scope>NUCLEOTIDE SEQUENCE [LARGE SCALE GENOMIC DNA]</scope>
    <source>
        <strain evidence="7">26-4b1</strain>
    </source>
</reference>
<comment type="caution">
    <text evidence="6">The sequence shown here is derived from an EMBL/GenBank/DDBJ whole genome shotgun (WGS) entry which is preliminary data.</text>
</comment>
<dbReference type="Pfam" id="PF00027">
    <property type="entry name" value="cNMP_binding"/>
    <property type="match status" value="1"/>
</dbReference>
<dbReference type="Gene3D" id="2.60.120.10">
    <property type="entry name" value="Jelly Rolls"/>
    <property type="match status" value="1"/>
</dbReference>
<dbReference type="InterPro" id="IPR050397">
    <property type="entry name" value="Env_Response_Regulators"/>
</dbReference>
<dbReference type="InterPro" id="IPR012318">
    <property type="entry name" value="HTH_CRP"/>
</dbReference>
<dbReference type="OrthoDB" id="190787at2"/>
<dbReference type="PANTHER" id="PTHR24567:SF74">
    <property type="entry name" value="HTH-TYPE TRANSCRIPTIONAL REGULATOR ARCR"/>
    <property type="match status" value="1"/>
</dbReference>
<dbReference type="Proteomes" id="UP000233293">
    <property type="component" value="Unassembled WGS sequence"/>
</dbReference>
<dbReference type="EMBL" id="PIUM01000023">
    <property type="protein sequence ID" value="PKU23188.1"/>
    <property type="molecule type" value="Genomic_DNA"/>
</dbReference>
<dbReference type="SUPFAM" id="SSF51206">
    <property type="entry name" value="cAMP-binding domain-like"/>
    <property type="match status" value="1"/>
</dbReference>
<evidence type="ECO:0000256" key="1">
    <source>
        <dbReference type="ARBA" id="ARBA00023015"/>
    </source>
</evidence>
<keyword evidence="1" id="KW-0805">Transcription regulation</keyword>
<evidence type="ECO:0000259" key="5">
    <source>
        <dbReference type="PROSITE" id="PS51063"/>
    </source>
</evidence>
<proteinExistence type="predicted"/>
<name>A0A2N3PS09_9PROT</name>
<dbReference type="AlphaFoldDB" id="A0A2N3PS09"/>
<dbReference type="SUPFAM" id="SSF46785">
    <property type="entry name" value="Winged helix' DNA-binding domain"/>
    <property type="match status" value="1"/>
</dbReference>
<evidence type="ECO:0000259" key="4">
    <source>
        <dbReference type="PROSITE" id="PS50042"/>
    </source>
</evidence>
<dbReference type="SMART" id="SM00419">
    <property type="entry name" value="HTH_CRP"/>
    <property type="match status" value="1"/>
</dbReference>
<dbReference type="Pfam" id="PF13545">
    <property type="entry name" value="HTH_Crp_2"/>
    <property type="match status" value="1"/>
</dbReference>
<dbReference type="GO" id="GO:0003700">
    <property type="term" value="F:DNA-binding transcription factor activity"/>
    <property type="evidence" value="ECO:0007669"/>
    <property type="project" value="TreeGrafter"/>
</dbReference>
<dbReference type="InterPro" id="IPR036388">
    <property type="entry name" value="WH-like_DNA-bd_sf"/>
</dbReference>
<dbReference type="InterPro" id="IPR000595">
    <property type="entry name" value="cNMP-bd_dom"/>
</dbReference>
<dbReference type="Gene3D" id="1.10.10.10">
    <property type="entry name" value="Winged helix-like DNA-binding domain superfamily/Winged helix DNA-binding domain"/>
    <property type="match status" value="1"/>
</dbReference>
<protein>
    <submittedName>
        <fullName evidence="6">cAMP-binding protein</fullName>
    </submittedName>
</protein>
<accession>A0A2N3PS09</accession>
<dbReference type="SMART" id="SM00100">
    <property type="entry name" value="cNMP"/>
    <property type="match status" value="1"/>
</dbReference>
<keyword evidence="7" id="KW-1185">Reference proteome</keyword>
<dbReference type="InterPro" id="IPR014710">
    <property type="entry name" value="RmlC-like_jellyroll"/>
</dbReference>
<dbReference type="InterPro" id="IPR018490">
    <property type="entry name" value="cNMP-bd_dom_sf"/>
</dbReference>
<dbReference type="PROSITE" id="PS51063">
    <property type="entry name" value="HTH_CRP_2"/>
    <property type="match status" value="1"/>
</dbReference>
<dbReference type="InterPro" id="IPR036390">
    <property type="entry name" value="WH_DNA-bd_sf"/>
</dbReference>
<dbReference type="GO" id="GO:0005829">
    <property type="term" value="C:cytosol"/>
    <property type="evidence" value="ECO:0007669"/>
    <property type="project" value="TreeGrafter"/>
</dbReference>
<dbReference type="PROSITE" id="PS50042">
    <property type="entry name" value="CNMP_BINDING_3"/>
    <property type="match status" value="1"/>
</dbReference>
<organism evidence="6 7">
    <name type="scientific">Telmatospirillum siberiense</name>
    <dbReference type="NCBI Taxonomy" id="382514"/>
    <lineage>
        <taxon>Bacteria</taxon>
        <taxon>Pseudomonadati</taxon>
        <taxon>Pseudomonadota</taxon>
        <taxon>Alphaproteobacteria</taxon>
        <taxon>Rhodospirillales</taxon>
        <taxon>Rhodospirillaceae</taxon>
        <taxon>Telmatospirillum</taxon>
    </lineage>
</organism>
<dbReference type="PANTHER" id="PTHR24567">
    <property type="entry name" value="CRP FAMILY TRANSCRIPTIONAL REGULATORY PROTEIN"/>
    <property type="match status" value="1"/>
</dbReference>
<dbReference type="GO" id="GO:0003677">
    <property type="term" value="F:DNA binding"/>
    <property type="evidence" value="ECO:0007669"/>
    <property type="project" value="UniProtKB-KW"/>
</dbReference>
<evidence type="ECO:0000313" key="6">
    <source>
        <dbReference type="EMBL" id="PKU23188.1"/>
    </source>
</evidence>
<evidence type="ECO:0000313" key="7">
    <source>
        <dbReference type="Proteomes" id="UP000233293"/>
    </source>
</evidence>
<feature type="domain" description="Cyclic nucleotide-binding" evidence="4">
    <location>
        <begin position="1"/>
        <end position="115"/>
    </location>
</feature>
<evidence type="ECO:0000256" key="3">
    <source>
        <dbReference type="ARBA" id="ARBA00023163"/>
    </source>
</evidence>
<keyword evidence="2" id="KW-0238">DNA-binding</keyword>
<evidence type="ECO:0000256" key="2">
    <source>
        <dbReference type="ARBA" id="ARBA00023125"/>
    </source>
</evidence>
<sequence>METVFWLLEGASSAALPEGGLLFSRGDAADRFFVVLAGRVNLFALTENGDQSIIEVIDAGHSFAEGAIFANGRFPLNGDAAAGTRLLEIPASSFLKRLSERPGLIAKLLASLARWQRRLMSEIADLKGRSPVQRLGSYLLALAGGQEAGAVNVQVTLPLTKSELASRIGITPESFSRAVNRLKPVGVATRGRCFTIADMDALRRFCGTD</sequence>
<keyword evidence="3" id="KW-0804">Transcription</keyword>
<dbReference type="CDD" id="cd00038">
    <property type="entry name" value="CAP_ED"/>
    <property type="match status" value="1"/>
</dbReference>
<gene>
    <name evidence="6" type="ORF">CWS72_18295</name>
</gene>
<feature type="domain" description="HTH crp-type" evidence="5">
    <location>
        <begin position="129"/>
        <end position="200"/>
    </location>
</feature>